<dbReference type="InterPro" id="IPR010910">
    <property type="entry name" value="Nitrate/nitrite_sensing_bac"/>
</dbReference>
<keyword evidence="3" id="KW-1133">Transmembrane helix</keyword>
<dbReference type="InterPro" id="IPR013587">
    <property type="entry name" value="Nitrate/nitrite_sensing"/>
</dbReference>
<evidence type="ECO:0000256" key="4">
    <source>
        <dbReference type="ARBA" id="ARBA00023136"/>
    </source>
</evidence>
<dbReference type="GO" id="GO:0006935">
    <property type="term" value="P:chemotaxis"/>
    <property type="evidence" value="ECO:0007669"/>
    <property type="project" value="UniProtKB-ARBA"/>
</dbReference>
<name>A0A1B1NPT3_9VIBR</name>
<dbReference type="PROSITE" id="PS50885">
    <property type="entry name" value="HAMP"/>
    <property type="match status" value="1"/>
</dbReference>
<dbReference type="InterPro" id="IPR004089">
    <property type="entry name" value="MCPsignal_dom"/>
</dbReference>
<comment type="similarity">
    <text evidence="6">Belongs to the methyl-accepting chemotaxis (MCP) protein family.</text>
</comment>
<organism evidence="7 8">
    <name type="scientific">Vibrio scophthalmi</name>
    <dbReference type="NCBI Taxonomy" id="45658"/>
    <lineage>
        <taxon>Bacteria</taxon>
        <taxon>Pseudomonadati</taxon>
        <taxon>Pseudomonadota</taxon>
        <taxon>Gammaproteobacteria</taxon>
        <taxon>Vibrionales</taxon>
        <taxon>Vibrionaceae</taxon>
        <taxon>Vibrio</taxon>
    </lineage>
</organism>
<evidence type="ECO:0000313" key="8">
    <source>
        <dbReference type="Proteomes" id="UP000092528"/>
    </source>
</evidence>
<dbReference type="Pfam" id="PF00015">
    <property type="entry name" value="MCPsignal"/>
    <property type="match status" value="1"/>
</dbReference>
<dbReference type="Pfam" id="PF08376">
    <property type="entry name" value="NIT"/>
    <property type="match status" value="1"/>
</dbReference>
<keyword evidence="8" id="KW-1185">Reference proteome</keyword>
<dbReference type="SUPFAM" id="SSF58104">
    <property type="entry name" value="Methyl-accepting chemotaxis protein (MCP) signaling domain"/>
    <property type="match status" value="1"/>
</dbReference>
<dbReference type="PATRIC" id="fig|45658.6.peg.1949"/>
<dbReference type="EMBL" id="CP016414">
    <property type="protein sequence ID" value="ANU36110.1"/>
    <property type="molecule type" value="Genomic_DNA"/>
</dbReference>
<keyword evidence="2" id="KW-0812">Transmembrane</keyword>
<evidence type="ECO:0000256" key="5">
    <source>
        <dbReference type="ARBA" id="ARBA00023224"/>
    </source>
</evidence>
<sequence>MFAFLRQFPLYIIVSLVAGVPLIIAIALATQDIFELNKQSSSALKDEQLVNLVVKYDDLAHNLALERGLTAGVLGSNGNPEIVENLKAQRKVVNIAMAELQQNKASLFHSDLNSALQKDVQEELSRIEAVRQGVDSLAPDIAPFGFYSHLNQLIIDNIDLLISETQSHELSALGKSLISVVIIKERAGQARGALNGVYAKGGTNAVTYTSIKDYIQSSDYALRSAKIIMPEAYLTQLTQLEQQQAWQSVEQIQEQFLAQANSLDAIQGPSATEWFPMATKRIGLINQLRNAIQTDMVQYATVVYNQSIFNRNLLIGATLLVSIIIASLVIALVQGLRARVGSMKAHLNLMSENHDLTYTLNHTGKDEISSIASSINKLIANLKQLLFEVTKTNDNNASRLDSIVQSSLELDNSSRSTIAKCDNIATAMTQLAQSSVEIAHSAERAMDDTNSMNKQVQLCQQQSRLSFNSVQSLMDQINATEQCLTELEVDTQSISQIVATISGVSEQTNLLALNAAIEAARAGDHGRGFAVVSSEVRDLAQRSQEATENISKLLAKITDKTRFSVENMTKSKQASDDTFESVKNVTESIATLESGIEQVNDHISTIAHSTIEQSKACEAIDKDVDILNEIAHQTSNQADALNEVVVGYKTEAKGLQDQLNQFKLA</sequence>
<evidence type="ECO:0000256" key="2">
    <source>
        <dbReference type="ARBA" id="ARBA00022692"/>
    </source>
</evidence>
<proteinExistence type="inferred from homology"/>
<dbReference type="PANTHER" id="PTHR32089">
    <property type="entry name" value="METHYL-ACCEPTING CHEMOTAXIS PROTEIN MCPB"/>
    <property type="match status" value="1"/>
</dbReference>
<dbReference type="FunFam" id="1.10.287.950:FF:000001">
    <property type="entry name" value="Methyl-accepting chemotaxis sensory transducer"/>
    <property type="match status" value="1"/>
</dbReference>
<dbReference type="SMART" id="SM00283">
    <property type="entry name" value="MA"/>
    <property type="match status" value="1"/>
</dbReference>
<accession>A0A1B1NPT3</accession>
<keyword evidence="4" id="KW-0472">Membrane</keyword>
<protein>
    <submittedName>
        <fullName evidence="7">Toxin coregulated pilus biosynthesis protein</fullName>
    </submittedName>
</protein>
<keyword evidence="5" id="KW-0807">Transducer</keyword>
<dbReference type="AlphaFoldDB" id="A0A1B1NPT3"/>
<evidence type="ECO:0000256" key="3">
    <source>
        <dbReference type="ARBA" id="ARBA00022989"/>
    </source>
</evidence>
<comment type="subcellular location">
    <subcellularLocation>
        <location evidence="1">Membrane</location>
        <topology evidence="1">Multi-pass membrane protein</topology>
    </subcellularLocation>
</comment>
<dbReference type="PROSITE" id="PS50906">
    <property type="entry name" value="NIT"/>
    <property type="match status" value="1"/>
</dbReference>
<evidence type="ECO:0000256" key="1">
    <source>
        <dbReference type="ARBA" id="ARBA00004141"/>
    </source>
</evidence>
<evidence type="ECO:0000256" key="6">
    <source>
        <dbReference type="ARBA" id="ARBA00029447"/>
    </source>
</evidence>
<dbReference type="Gene3D" id="1.10.287.950">
    <property type="entry name" value="Methyl-accepting chemotaxis protein"/>
    <property type="match status" value="1"/>
</dbReference>
<gene>
    <name evidence="7" type="ORF">VSVS05_00983</name>
</gene>
<dbReference type="RefSeq" id="WP_065430550.1">
    <property type="nucleotide sequence ID" value="NZ_CP016307.1"/>
</dbReference>
<dbReference type="PANTHER" id="PTHR32089:SF119">
    <property type="entry name" value="METHYL-ACCEPTING CHEMOTAXIS PROTEIN CTPL"/>
    <property type="match status" value="1"/>
</dbReference>
<dbReference type="GO" id="GO:0016020">
    <property type="term" value="C:membrane"/>
    <property type="evidence" value="ECO:0007669"/>
    <property type="project" value="UniProtKB-SubCell"/>
</dbReference>
<dbReference type="STRING" id="45658.VSVS12_01984"/>
<dbReference type="KEGG" id="vsc:VSVS12_01984"/>
<evidence type="ECO:0000313" key="7">
    <source>
        <dbReference type="EMBL" id="ANU36110.1"/>
    </source>
</evidence>
<reference evidence="7 8" key="1">
    <citation type="submission" date="2016-07" db="EMBL/GenBank/DDBJ databases">
        <title>Genome sequencing of Vibrio scophthalmi strain VS-05, an isolated from Paralichthys olivaceus.</title>
        <authorList>
            <person name="Han H.-J."/>
        </authorList>
    </citation>
    <scope>NUCLEOTIDE SEQUENCE [LARGE SCALE GENOMIC DNA]</scope>
    <source>
        <strain evidence="7 8">VS-05</strain>
    </source>
</reference>
<dbReference type="GO" id="GO:0007165">
    <property type="term" value="P:signal transduction"/>
    <property type="evidence" value="ECO:0007669"/>
    <property type="project" value="UniProtKB-KW"/>
</dbReference>
<dbReference type="PROSITE" id="PS50111">
    <property type="entry name" value="CHEMOTAXIS_TRANSDUC_2"/>
    <property type="match status" value="1"/>
</dbReference>
<dbReference type="Proteomes" id="UP000092528">
    <property type="component" value="Chromosome 1"/>
</dbReference>
<dbReference type="InterPro" id="IPR003660">
    <property type="entry name" value="HAMP_dom"/>
</dbReference>